<organism evidence="2 3">
    <name type="scientific">Breznakiella homolactica</name>
    <dbReference type="NCBI Taxonomy" id="2798577"/>
    <lineage>
        <taxon>Bacteria</taxon>
        <taxon>Pseudomonadati</taxon>
        <taxon>Spirochaetota</taxon>
        <taxon>Spirochaetia</taxon>
        <taxon>Spirochaetales</taxon>
        <taxon>Breznakiellaceae</taxon>
        <taxon>Breznakiella</taxon>
    </lineage>
</organism>
<reference evidence="2" key="1">
    <citation type="submission" date="2021-01" db="EMBL/GenBank/DDBJ databases">
        <title>Description of Breznakiella homolactica.</title>
        <authorList>
            <person name="Song Y."/>
            <person name="Brune A."/>
        </authorList>
    </citation>
    <scope>NUCLEOTIDE SEQUENCE</scope>
    <source>
        <strain evidence="2">RmG30</strain>
    </source>
</reference>
<evidence type="ECO:0008006" key="4">
    <source>
        <dbReference type="Google" id="ProtNLM"/>
    </source>
</evidence>
<dbReference type="EMBL" id="CP067089">
    <property type="protein sequence ID" value="QQO10470.1"/>
    <property type="molecule type" value="Genomic_DNA"/>
</dbReference>
<evidence type="ECO:0000313" key="2">
    <source>
        <dbReference type="EMBL" id="QQO10470.1"/>
    </source>
</evidence>
<proteinExistence type="predicted"/>
<evidence type="ECO:0000256" key="1">
    <source>
        <dbReference type="SAM" id="SignalP"/>
    </source>
</evidence>
<gene>
    <name evidence="2" type="ORF">JFL75_06025</name>
</gene>
<dbReference type="KEGG" id="bhc:JFL75_06025"/>
<evidence type="ECO:0000313" key="3">
    <source>
        <dbReference type="Proteomes" id="UP000595917"/>
    </source>
</evidence>
<keyword evidence="1" id="KW-0732">Signal</keyword>
<dbReference type="PROSITE" id="PS51257">
    <property type="entry name" value="PROKAR_LIPOPROTEIN"/>
    <property type="match status" value="1"/>
</dbReference>
<feature type="signal peptide" evidence="1">
    <location>
        <begin position="1"/>
        <end position="23"/>
    </location>
</feature>
<feature type="chain" id="PRO_5030842422" description="Neutral metalloprotease" evidence="1">
    <location>
        <begin position="24"/>
        <end position="455"/>
    </location>
</feature>
<sequence>MKTIRFSVTGLCLALLAVSCSNLNTRMDLDDGQFYAYDFTTSSYYTINTVLLAQNSVCQVYADVQAGISASTGENIAATFKNAIYNQITESFGSPIGINGNNQIILLLLDIRDGYSRTAGGGYIAGYFDPDDLFQNHAYSNLGELLYLDVNPGTPGDSEFYSTIAHEFQHLINYSVSLTTRKNGLYFYPQDTWINEGLSTAAEYIYGGSQTSRVSYFNADPMGTIAKGNNFFVWQEDDSVLDEYATAYLFFQWLRIHSSKGTGIYKDIVYSPYYDYQAVTQAAGTQINAEFSSWTALIRQWLLANYVNASSGTLGYNGEIQTRTAAVSAASILLAPGEGVFSGIPAGGSFTPPGTDSSIAYAGITKTGTISGTGAYTGDRLLTFNKNSQAYIHHNGTAEIDTGSYGTGYLTGHGDAARTARSAYSIPFRYPVDPRGLNSQKGIQSGQAIPLPARE</sequence>
<dbReference type="RefSeq" id="WP_215627774.1">
    <property type="nucleotide sequence ID" value="NZ_CP067089.2"/>
</dbReference>
<accession>A0A7T7XQ63</accession>
<dbReference type="AlphaFoldDB" id="A0A7T7XQ63"/>
<name>A0A7T7XQ63_9SPIR</name>
<dbReference type="Proteomes" id="UP000595917">
    <property type="component" value="Chromosome"/>
</dbReference>
<protein>
    <recommendedName>
        <fullName evidence="4">Neutral metalloprotease</fullName>
    </recommendedName>
</protein>
<keyword evidence="3" id="KW-1185">Reference proteome</keyword>